<dbReference type="GO" id="GO:0000981">
    <property type="term" value="F:DNA-binding transcription factor activity, RNA polymerase II-specific"/>
    <property type="evidence" value="ECO:0007669"/>
    <property type="project" value="TreeGrafter"/>
</dbReference>
<evidence type="ECO:0000256" key="8">
    <source>
        <dbReference type="ARBA" id="ARBA00023136"/>
    </source>
</evidence>
<evidence type="ECO:0000256" key="12">
    <source>
        <dbReference type="ARBA" id="ARBA00023230"/>
    </source>
</evidence>
<dbReference type="GO" id="GO:0000978">
    <property type="term" value="F:RNA polymerase II cis-regulatory region sequence-specific DNA binding"/>
    <property type="evidence" value="ECO:0007669"/>
    <property type="project" value="TreeGrafter"/>
</dbReference>
<evidence type="ECO:0000256" key="11">
    <source>
        <dbReference type="ARBA" id="ARBA00023180"/>
    </source>
</evidence>
<evidence type="ECO:0000256" key="3">
    <source>
        <dbReference type="ARBA" id="ARBA00022824"/>
    </source>
</evidence>
<evidence type="ECO:0000313" key="17">
    <source>
        <dbReference type="Proteomes" id="UP001166674"/>
    </source>
</evidence>
<dbReference type="Proteomes" id="UP001166674">
    <property type="component" value="Unassembled WGS sequence"/>
</dbReference>
<organism evidence="16 17">
    <name type="scientific">Sciurus carolinensis</name>
    <name type="common">Eastern gray squirrel</name>
    <dbReference type="NCBI Taxonomy" id="30640"/>
    <lineage>
        <taxon>Eukaryota</taxon>
        <taxon>Metazoa</taxon>
        <taxon>Chordata</taxon>
        <taxon>Craniata</taxon>
        <taxon>Vertebrata</taxon>
        <taxon>Euteleostomi</taxon>
        <taxon>Mammalia</taxon>
        <taxon>Eutheria</taxon>
        <taxon>Euarchontoglires</taxon>
        <taxon>Glires</taxon>
        <taxon>Rodentia</taxon>
        <taxon>Sciuromorpha</taxon>
        <taxon>Sciuridae</taxon>
        <taxon>Sciurinae</taxon>
        <taxon>Sciurini</taxon>
        <taxon>Sciurus</taxon>
    </lineage>
</organism>
<keyword evidence="10" id="KW-0804">Transcription</keyword>
<dbReference type="Gene3D" id="1.20.5.170">
    <property type="match status" value="1"/>
</dbReference>
<name>A0AA41SYV9_SCICA</name>
<dbReference type="GO" id="GO:0005634">
    <property type="term" value="C:nucleus"/>
    <property type="evidence" value="ECO:0007669"/>
    <property type="project" value="TreeGrafter"/>
</dbReference>
<dbReference type="InterPro" id="IPR008917">
    <property type="entry name" value="TF_DNA-bd_sf"/>
</dbReference>
<protein>
    <submittedName>
        <fullName evidence="16">Cyclic AMP-responsive element-binding protein 3-like protein 4</fullName>
    </submittedName>
</protein>
<sequence>MDLGSSDLLDVLLEPPEDIFSTGSLLELGFNCSPPEVPMTRLQEQGLQGWESSGGHSCGLQENESEDFLKLFIDPNEVYRSEASPGSDSGNSEDPGCSDSPCATQAPSSPALYEVVYEAGTLQRMQGEDGPTLGLISIQLDQWSPQFMVPDACMVSELPFDAHAHILPRGTVAPVPPATLLPCQTLFLTDEEKRLLGQEGVSLPSHLPLTKAEEKVLKKVRRKIRNKQSAQDSRRRKKEYIDGLESRYVWDHISEGDHVWLPFLTKAGKILLFSLVLIILPSFSPFQGLPEAGPEDYQPHGVISRNILTHMDKTESLETPVEEFKMGEPPGAQSANKSTRTLLEKMGVKTGPTGHIRTVLHADEM</sequence>
<dbReference type="Pfam" id="PF00170">
    <property type="entry name" value="bZIP_1"/>
    <property type="match status" value="1"/>
</dbReference>
<comment type="similarity">
    <text evidence="1">Belongs to the bZIP family. ATF subfamily.</text>
</comment>
<keyword evidence="5" id="KW-1133">Transmembrane helix</keyword>
<evidence type="ECO:0000313" key="16">
    <source>
        <dbReference type="EMBL" id="MBZ3877187.1"/>
    </source>
</evidence>
<keyword evidence="6" id="KW-0805">Transcription regulation</keyword>
<evidence type="ECO:0000259" key="15">
    <source>
        <dbReference type="Pfam" id="PF00170"/>
    </source>
</evidence>
<dbReference type="PANTHER" id="PTHR45996">
    <property type="entry name" value="AGAP001464-PB"/>
    <property type="match status" value="1"/>
</dbReference>
<reference evidence="16" key="1">
    <citation type="submission" date="2020-03" db="EMBL/GenBank/DDBJ databases">
        <title>Studies in the Genomics of Life Span.</title>
        <authorList>
            <person name="Glass D."/>
        </authorList>
    </citation>
    <scope>NUCLEOTIDE SEQUENCE</scope>
    <source>
        <strain evidence="16">SUZIE</strain>
        <tissue evidence="16">Muscle</tissue>
    </source>
</reference>
<dbReference type="AlphaFoldDB" id="A0AA41SYV9"/>
<proteinExistence type="inferred from homology"/>
<dbReference type="EMBL" id="JAATJV010293800">
    <property type="protein sequence ID" value="MBZ3877187.1"/>
    <property type="molecule type" value="Genomic_DNA"/>
</dbReference>
<keyword evidence="4" id="KW-0735">Signal-anchor</keyword>
<keyword evidence="12" id="KW-0834">Unfolded protein response</keyword>
<dbReference type="GO" id="GO:0006986">
    <property type="term" value="P:response to unfolded protein"/>
    <property type="evidence" value="ECO:0007669"/>
    <property type="project" value="UniProtKB-KW"/>
</dbReference>
<feature type="region of interest" description="Disordered" evidence="14">
    <location>
        <begin position="80"/>
        <end position="107"/>
    </location>
</feature>
<evidence type="ECO:0000256" key="6">
    <source>
        <dbReference type="ARBA" id="ARBA00023015"/>
    </source>
</evidence>
<evidence type="ECO:0000256" key="1">
    <source>
        <dbReference type="ARBA" id="ARBA00009050"/>
    </source>
</evidence>
<keyword evidence="3" id="KW-0256">Endoplasmic reticulum</keyword>
<keyword evidence="2" id="KW-0812">Transmembrane</keyword>
<evidence type="ECO:0000256" key="14">
    <source>
        <dbReference type="SAM" id="MobiDB-lite"/>
    </source>
</evidence>
<keyword evidence="9" id="KW-0010">Activator</keyword>
<comment type="caution">
    <text evidence="16">The sequence shown here is derived from an EMBL/GenBank/DDBJ whole genome shotgun (WGS) entry which is preliminary data.</text>
</comment>
<evidence type="ECO:0000256" key="10">
    <source>
        <dbReference type="ARBA" id="ARBA00023163"/>
    </source>
</evidence>
<dbReference type="SUPFAM" id="SSF47454">
    <property type="entry name" value="A DNA-binding domain in eukaryotic transcription factors"/>
    <property type="match status" value="1"/>
</dbReference>
<keyword evidence="7" id="KW-0238">DNA-binding</keyword>
<dbReference type="InterPro" id="IPR051381">
    <property type="entry name" value="CREB_ATF_subfamily"/>
</dbReference>
<dbReference type="CDD" id="cd14689">
    <property type="entry name" value="bZIP_CREB3"/>
    <property type="match status" value="1"/>
</dbReference>
<evidence type="ECO:0000256" key="5">
    <source>
        <dbReference type="ARBA" id="ARBA00022989"/>
    </source>
</evidence>
<accession>A0AA41SYV9</accession>
<dbReference type="InterPro" id="IPR004827">
    <property type="entry name" value="bZIP"/>
</dbReference>
<keyword evidence="11" id="KW-0325">Glycoprotein</keyword>
<evidence type="ECO:0000256" key="2">
    <source>
        <dbReference type="ARBA" id="ARBA00022692"/>
    </source>
</evidence>
<keyword evidence="8" id="KW-0472">Membrane</keyword>
<evidence type="ECO:0000256" key="9">
    <source>
        <dbReference type="ARBA" id="ARBA00023159"/>
    </source>
</evidence>
<feature type="domain" description="BZIP" evidence="15">
    <location>
        <begin position="214"/>
        <end position="247"/>
    </location>
</feature>
<gene>
    <name evidence="16" type="ORF">SUZIE_141680</name>
</gene>
<dbReference type="PANTHER" id="PTHR45996:SF2">
    <property type="entry name" value="CYCLIC AMP-RESPONSIVE ELEMENT-BINDING PROTEIN 3-LIKE PROTEIN 4"/>
    <property type="match status" value="1"/>
</dbReference>
<evidence type="ECO:0000256" key="4">
    <source>
        <dbReference type="ARBA" id="ARBA00022968"/>
    </source>
</evidence>
<evidence type="ECO:0000256" key="7">
    <source>
        <dbReference type="ARBA" id="ARBA00023125"/>
    </source>
</evidence>
<evidence type="ECO:0000256" key="13">
    <source>
        <dbReference type="ARBA" id="ARBA00023242"/>
    </source>
</evidence>
<keyword evidence="13" id="KW-0539">Nucleus</keyword>
<keyword evidence="17" id="KW-1185">Reference proteome</keyword>